<gene>
    <name evidence="2" type="primary">VvCHDh000045_3</name>
    <name evidence="2" type="ORF">CK203_067106</name>
</gene>
<dbReference type="PANTHER" id="PTHR23172">
    <property type="entry name" value="AUXILIN/CYCLIN G-ASSOCIATED KINASE-RELATED"/>
    <property type="match status" value="1"/>
</dbReference>
<reference evidence="2 3" key="1">
    <citation type="journal article" date="2018" name="PLoS Genet.">
        <title>Population sequencing reveals clonal diversity and ancestral inbreeding in the grapevine cultivar Chardonnay.</title>
        <authorList>
            <person name="Roach M.J."/>
            <person name="Johnson D.L."/>
            <person name="Bohlmann J."/>
            <person name="van Vuuren H.J."/>
            <person name="Jones S.J."/>
            <person name="Pretorius I.S."/>
            <person name="Schmidt S.A."/>
            <person name="Borneman A.R."/>
        </authorList>
    </citation>
    <scope>NUCLEOTIDE SEQUENCE [LARGE SCALE GENOMIC DNA]</scope>
    <source>
        <strain evidence="3">cv. Chardonnay</strain>
        <tissue evidence="2">Leaf</tissue>
    </source>
</reference>
<sequence>MVNNYRESGENLFDMPTDSTNSHKFVSQTASTLSYPNAGPNETNSQKFVSLHNQHVLHHLQDPLLQDQLWFQSQKQVLLVPQILEKRLASSLPSIIPLSIPELQVSPWCSEKLTRIDGFERFIMGRTQNNIEHEDVLSCGEMETNSAAAVMKEARGRAEAKFRHAEVARESENKNAARGREDVRLEKDEKSMEDAQERILREKQDRLGHEHQHREKEEQEREQQRHEEQRERECKEDREQRRLEKERERTREIEKEREKARRAVERATREAHETAASEFCLKAWRAAVEKANAEAREHAERAAVQRAQAEAPERAAAEAKERAEKAVADARERASVQAKEKEAWENAAAEARERTAATARVNQRKNENDFESFFSMSNRPSREPRPRASSSDPLFETHSQNRPGPEGARRTSLGSSSSMRKASSTTNVVDAFTSSFGGSLLVGNLSLSLSLSHTHTHTHTCMSLKELFLLRRLKIW</sequence>
<feature type="region of interest" description="Disordered" evidence="1">
    <location>
        <begin position="1"/>
        <end position="21"/>
    </location>
</feature>
<feature type="region of interest" description="Disordered" evidence="1">
    <location>
        <begin position="299"/>
        <end position="423"/>
    </location>
</feature>
<dbReference type="Proteomes" id="UP000288805">
    <property type="component" value="Unassembled WGS sequence"/>
</dbReference>
<feature type="compositionally biased region" description="Low complexity" evidence="1">
    <location>
        <begin position="412"/>
        <end position="423"/>
    </location>
</feature>
<evidence type="ECO:0000313" key="2">
    <source>
        <dbReference type="EMBL" id="RVW55138.1"/>
    </source>
</evidence>
<proteinExistence type="predicted"/>
<protein>
    <submittedName>
        <fullName evidence="2">Auxilin-related protein 2</fullName>
    </submittedName>
</protein>
<evidence type="ECO:0000313" key="3">
    <source>
        <dbReference type="Proteomes" id="UP000288805"/>
    </source>
</evidence>
<comment type="caution">
    <text evidence="2">The sequence shown here is derived from an EMBL/GenBank/DDBJ whole genome shotgun (WGS) entry which is preliminary data.</text>
</comment>
<name>A0A438F555_VITVI</name>
<dbReference type="EMBL" id="QGNW01001119">
    <property type="protein sequence ID" value="RVW55138.1"/>
    <property type="molecule type" value="Genomic_DNA"/>
</dbReference>
<feature type="compositionally biased region" description="Basic and acidic residues" evidence="1">
    <location>
        <begin position="311"/>
        <end position="355"/>
    </location>
</feature>
<evidence type="ECO:0000256" key="1">
    <source>
        <dbReference type="SAM" id="MobiDB-lite"/>
    </source>
</evidence>
<dbReference type="PANTHER" id="PTHR23172:SF19">
    <property type="entry name" value="J DOMAIN-CONTAINING PROTEIN"/>
    <property type="match status" value="1"/>
</dbReference>
<organism evidence="2 3">
    <name type="scientific">Vitis vinifera</name>
    <name type="common">Grape</name>
    <dbReference type="NCBI Taxonomy" id="29760"/>
    <lineage>
        <taxon>Eukaryota</taxon>
        <taxon>Viridiplantae</taxon>
        <taxon>Streptophyta</taxon>
        <taxon>Embryophyta</taxon>
        <taxon>Tracheophyta</taxon>
        <taxon>Spermatophyta</taxon>
        <taxon>Magnoliopsida</taxon>
        <taxon>eudicotyledons</taxon>
        <taxon>Gunneridae</taxon>
        <taxon>Pentapetalae</taxon>
        <taxon>rosids</taxon>
        <taxon>Vitales</taxon>
        <taxon>Vitaceae</taxon>
        <taxon>Viteae</taxon>
        <taxon>Vitis</taxon>
    </lineage>
</organism>
<feature type="region of interest" description="Disordered" evidence="1">
    <location>
        <begin position="162"/>
        <end position="254"/>
    </location>
</feature>
<dbReference type="AlphaFoldDB" id="A0A438F555"/>
<accession>A0A438F555</accession>